<protein>
    <submittedName>
        <fullName evidence="4">SDR family oxidoreductase</fullName>
    </submittedName>
</protein>
<evidence type="ECO:0000256" key="1">
    <source>
        <dbReference type="ARBA" id="ARBA00006484"/>
    </source>
</evidence>
<dbReference type="FunFam" id="3.40.50.720:FF:000084">
    <property type="entry name" value="Short-chain dehydrogenase reductase"/>
    <property type="match status" value="1"/>
</dbReference>
<dbReference type="CDD" id="cd05233">
    <property type="entry name" value="SDR_c"/>
    <property type="match status" value="1"/>
</dbReference>
<dbReference type="PANTHER" id="PTHR42879">
    <property type="entry name" value="3-OXOACYL-(ACYL-CARRIER-PROTEIN) REDUCTASE"/>
    <property type="match status" value="1"/>
</dbReference>
<accession>A0AAW5F3Y4</accession>
<name>A0AAW5F3Y4_CLOSY</name>
<dbReference type="PRINTS" id="PR00080">
    <property type="entry name" value="SDRFAMILY"/>
</dbReference>
<dbReference type="EMBL" id="JAINVB010000001">
    <property type="protein sequence ID" value="MCK0086265.1"/>
    <property type="molecule type" value="Genomic_DNA"/>
</dbReference>
<dbReference type="GO" id="GO:0008206">
    <property type="term" value="P:bile acid metabolic process"/>
    <property type="evidence" value="ECO:0007669"/>
    <property type="project" value="UniProtKB-ARBA"/>
</dbReference>
<dbReference type="InterPro" id="IPR036291">
    <property type="entry name" value="NAD(P)-bd_dom_sf"/>
</dbReference>
<gene>
    <name evidence="4" type="ORF">K5I21_10375</name>
</gene>
<comment type="similarity">
    <text evidence="1">Belongs to the short-chain dehydrogenases/reductases (SDR) family.</text>
</comment>
<dbReference type="SUPFAM" id="SSF51735">
    <property type="entry name" value="NAD(P)-binding Rossmann-fold domains"/>
    <property type="match status" value="1"/>
</dbReference>
<dbReference type="InterPro" id="IPR050259">
    <property type="entry name" value="SDR"/>
</dbReference>
<evidence type="ECO:0000256" key="2">
    <source>
        <dbReference type="ARBA" id="ARBA00023002"/>
    </source>
</evidence>
<sequence>MRLNKKVILVTASTRGIGLAAVAACAKEGAIVYMAARNRERAETRIKELKNETGNQHIHYVHYDAGQLETCRSMADEVAKAEGRIDVLVNNFGSSDPAMDLDIAKTSVETFLNTVTINLGNTYAASQAVIPCMRQNGGGSIINISSISGLIPDISQVAYGTAKSAINHLTELIAVQEARNGIRCNAILPGMTQTDAVRDALSGFFCDSFLKQSPIQRMAKPEEIAAAVVYFAADESSFTTGQLLTISGGFGLATPLFGALADLADRR</sequence>
<dbReference type="RefSeq" id="WP_004462012.1">
    <property type="nucleotide sequence ID" value="NZ_CACRUA010000025.1"/>
</dbReference>
<dbReference type="InterPro" id="IPR020904">
    <property type="entry name" value="Sc_DH/Rdtase_CS"/>
</dbReference>
<dbReference type="PRINTS" id="PR00081">
    <property type="entry name" value="GDHRDH"/>
</dbReference>
<evidence type="ECO:0000313" key="5">
    <source>
        <dbReference type="Proteomes" id="UP001203136"/>
    </source>
</evidence>
<evidence type="ECO:0000313" key="4">
    <source>
        <dbReference type="EMBL" id="MCK0086265.1"/>
    </source>
</evidence>
<dbReference type="PANTHER" id="PTHR42879:SF2">
    <property type="entry name" value="3-OXOACYL-[ACYL-CARRIER-PROTEIN] REDUCTASE FABG"/>
    <property type="match status" value="1"/>
</dbReference>
<keyword evidence="2" id="KW-0560">Oxidoreductase</keyword>
<dbReference type="InterPro" id="IPR002347">
    <property type="entry name" value="SDR_fam"/>
</dbReference>
<dbReference type="Proteomes" id="UP001203136">
    <property type="component" value="Unassembled WGS sequence"/>
</dbReference>
<dbReference type="AlphaFoldDB" id="A0AAW5F3Y4"/>
<dbReference type="PROSITE" id="PS00061">
    <property type="entry name" value="ADH_SHORT"/>
    <property type="match status" value="1"/>
</dbReference>
<evidence type="ECO:0000256" key="3">
    <source>
        <dbReference type="ARBA" id="ARBA00023221"/>
    </source>
</evidence>
<dbReference type="GO" id="GO:0016491">
    <property type="term" value="F:oxidoreductase activity"/>
    <property type="evidence" value="ECO:0007669"/>
    <property type="project" value="UniProtKB-KW"/>
</dbReference>
<reference evidence="4" key="1">
    <citation type="journal article" date="2022" name="Cell Host Microbe">
        <title>Colonization of the live biotherapeutic product VE303 and modulation of the microbiota and metabolites in healthy volunteers.</title>
        <authorList>
            <person name="Dsouza M."/>
            <person name="Menon R."/>
            <person name="Crossette E."/>
            <person name="Bhattarai S.K."/>
            <person name="Schneider J."/>
            <person name="Kim Y.G."/>
            <person name="Reddy S."/>
            <person name="Caballero S."/>
            <person name="Felix C."/>
            <person name="Cornacchione L."/>
            <person name="Hendrickson J."/>
            <person name="Watson A.R."/>
            <person name="Minot S.S."/>
            <person name="Greenfield N."/>
            <person name="Schopf L."/>
            <person name="Szabady R."/>
            <person name="Patarroyo J."/>
            <person name="Smith W."/>
            <person name="Harrison P."/>
            <person name="Kuijper E.J."/>
            <person name="Kelly C.P."/>
            <person name="Olle B."/>
            <person name="Bobilev D."/>
            <person name="Silber J.L."/>
            <person name="Bucci V."/>
            <person name="Roberts B."/>
            <person name="Faith J."/>
            <person name="Norman J.M."/>
        </authorList>
    </citation>
    <scope>NUCLEOTIDE SEQUENCE</scope>
    <source>
        <strain evidence="4">VE303-04</strain>
    </source>
</reference>
<keyword evidence="3" id="KW-0753">Steroid metabolism</keyword>
<dbReference type="Gene3D" id="3.40.50.720">
    <property type="entry name" value="NAD(P)-binding Rossmann-like Domain"/>
    <property type="match status" value="1"/>
</dbReference>
<dbReference type="GeneID" id="57970582"/>
<comment type="caution">
    <text evidence="4">The sequence shown here is derived from an EMBL/GenBank/DDBJ whole genome shotgun (WGS) entry which is preliminary data.</text>
</comment>
<proteinExistence type="inferred from homology"/>
<dbReference type="Pfam" id="PF13561">
    <property type="entry name" value="adh_short_C2"/>
    <property type="match status" value="1"/>
</dbReference>
<keyword evidence="3" id="KW-0443">Lipid metabolism</keyword>
<organism evidence="4 5">
    <name type="scientific">Clostridium symbiosum</name>
    <name type="common">Bacteroides symbiosus</name>
    <dbReference type="NCBI Taxonomy" id="1512"/>
    <lineage>
        <taxon>Bacteria</taxon>
        <taxon>Bacillati</taxon>
        <taxon>Bacillota</taxon>
        <taxon>Clostridia</taxon>
        <taxon>Lachnospirales</taxon>
        <taxon>Lachnospiraceae</taxon>
        <taxon>Otoolea</taxon>
    </lineage>
</organism>